<dbReference type="GO" id="GO:0022857">
    <property type="term" value="F:transmembrane transporter activity"/>
    <property type="evidence" value="ECO:0007669"/>
    <property type="project" value="TreeGrafter"/>
</dbReference>
<sequence length="236" mass="25835">MFRLENVTKHYSRRGETVTALRGADLTISDGQYVAIVGPSGSGKTTMLSLLGGMLSPTTGKVWLDETSIYDLPVSARSVLRSQRMGFVFQTFNLVPYLTALQNVQIPLCLQGQSAADQEQRAVELLARFGLADRLQHRPSELSIGQQQRVALARTLVNDPRIILADEPTGNLDPESREVVLDAFDAAHREGRTIVVVTHDPVAAGRASRALTLRAGELTDSGANHEHHEFPQRRSA</sequence>
<dbReference type="CDD" id="cd03255">
    <property type="entry name" value="ABC_MJ0796_LolCDE_FtsE"/>
    <property type="match status" value="1"/>
</dbReference>
<gene>
    <name evidence="6" type="ORF">ENQ76_15465</name>
</gene>
<dbReference type="GO" id="GO:0098796">
    <property type="term" value="C:membrane protein complex"/>
    <property type="evidence" value="ECO:0007669"/>
    <property type="project" value="UniProtKB-ARBA"/>
</dbReference>
<dbReference type="FunFam" id="3.40.50.300:FF:000032">
    <property type="entry name" value="Export ABC transporter ATP-binding protein"/>
    <property type="match status" value="1"/>
</dbReference>
<protein>
    <submittedName>
        <fullName evidence="6">ABC transporter ATP-binding protein</fullName>
    </submittedName>
</protein>
<proteinExistence type="inferred from homology"/>
<dbReference type="GO" id="GO:0016887">
    <property type="term" value="F:ATP hydrolysis activity"/>
    <property type="evidence" value="ECO:0007669"/>
    <property type="project" value="InterPro"/>
</dbReference>
<dbReference type="InterPro" id="IPR017911">
    <property type="entry name" value="MacB-like_ATP-bd"/>
</dbReference>
<dbReference type="Pfam" id="PF00005">
    <property type="entry name" value="ABC_tran"/>
    <property type="match status" value="1"/>
</dbReference>
<dbReference type="Gene3D" id="3.40.50.300">
    <property type="entry name" value="P-loop containing nucleotide triphosphate hydrolases"/>
    <property type="match status" value="1"/>
</dbReference>
<dbReference type="PROSITE" id="PS50893">
    <property type="entry name" value="ABC_TRANSPORTER_2"/>
    <property type="match status" value="1"/>
</dbReference>
<dbReference type="EMBL" id="DSOK01000424">
    <property type="protein sequence ID" value="HEN16859.1"/>
    <property type="molecule type" value="Genomic_DNA"/>
</dbReference>
<dbReference type="InterPro" id="IPR003593">
    <property type="entry name" value="AAA+_ATPase"/>
</dbReference>
<dbReference type="GO" id="GO:0005524">
    <property type="term" value="F:ATP binding"/>
    <property type="evidence" value="ECO:0007669"/>
    <property type="project" value="UniProtKB-KW"/>
</dbReference>
<evidence type="ECO:0000256" key="3">
    <source>
        <dbReference type="ARBA" id="ARBA00022840"/>
    </source>
</evidence>
<evidence type="ECO:0000256" key="2">
    <source>
        <dbReference type="ARBA" id="ARBA00022741"/>
    </source>
</evidence>
<dbReference type="GO" id="GO:0005886">
    <property type="term" value="C:plasma membrane"/>
    <property type="evidence" value="ECO:0007669"/>
    <property type="project" value="TreeGrafter"/>
</dbReference>
<reference evidence="6" key="1">
    <citation type="journal article" date="2020" name="mSystems">
        <title>Genome- and Community-Level Interaction Insights into Carbon Utilization and Element Cycling Functions of Hydrothermarchaeota in Hydrothermal Sediment.</title>
        <authorList>
            <person name="Zhou Z."/>
            <person name="Liu Y."/>
            <person name="Xu W."/>
            <person name="Pan J."/>
            <person name="Luo Z.H."/>
            <person name="Li M."/>
        </authorList>
    </citation>
    <scope>NUCLEOTIDE SEQUENCE [LARGE SCALE GENOMIC DNA]</scope>
    <source>
        <strain evidence="6">SpSt-339</strain>
    </source>
</reference>
<comment type="caution">
    <text evidence="6">The sequence shown here is derived from an EMBL/GenBank/DDBJ whole genome shotgun (WGS) entry which is preliminary data.</text>
</comment>
<keyword evidence="3 6" id="KW-0067">ATP-binding</keyword>
<keyword evidence="1" id="KW-0813">Transport</keyword>
<dbReference type="PANTHER" id="PTHR24220:SF86">
    <property type="entry name" value="ABC TRANSPORTER ABCH.1"/>
    <property type="match status" value="1"/>
</dbReference>
<evidence type="ECO:0000256" key="4">
    <source>
        <dbReference type="ARBA" id="ARBA00038388"/>
    </source>
</evidence>
<feature type="domain" description="ABC transporter" evidence="5">
    <location>
        <begin position="2"/>
        <end position="236"/>
    </location>
</feature>
<evidence type="ECO:0000313" key="6">
    <source>
        <dbReference type="EMBL" id="HEN16859.1"/>
    </source>
</evidence>
<organism evidence="6">
    <name type="scientific">Schlesneria paludicola</name>
    <dbReference type="NCBI Taxonomy" id="360056"/>
    <lineage>
        <taxon>Bacteria</taxon>
        <taxon>Pseudomonadati</taxon>
        <taxon>Planctomycetota</taxon>
        <taxon>Planctomycetia</taxon>
        <taxon>Planctomycetales</taxon>
        <taxon>Planctomycetaceae</taxon>
        <taxon>Schlesneria</taxon>
    </lineage>
</organism>
<dbReference type="PANTHER" id="PTHR24220">
    <property type="entry name" value="IMPORT ATP-BINDING PROTEIN"/>
    <property type="match status" value="1"/>
</dbReference>
<dbReference type="InterPro" id="IPR015854">
    <property type="entry name" value="ABC_transpr_LolD-like"/>
</dbReference>
<keyword evidence="2" id="KW-0547">Nucleotide-binding</keyword>
<dbReference type="AlphaFoldDB" id="A0A7C2K1Z8"/>
<evidence type="ECO:0000259" key="5">
    <source>
        <dbReference type="PROSITE" id="PS50893"/>
    </source>
</evidence>
<name>A0A7C2K1Z8_9PLAN</name>
<evidence type="ECO:0000256" key="1">
    <source>
        <dbReference type="ARBA" id="ARBA00022448"/>
    </source>
</evidence>
<dbReference type="InterPro" id="IPR003439">
    <property type="entry name" value="ABC_transporter-like_ATP-bd"/>
</dbReference>
<accession>A0A7C2K1Z8</accession>
<comment type="similarity">
    <text evidence="4">Belongs to the ABC transporter superfamily. Macrolide exporter (TC 3.A.1.122) family.</text>
</comment>
<dbReference type="SUPFAM" id="SSF52540">
    <property type="entry name" value="P-loop containing nucleoside triphosphate hydrolases"/>
    <property type="match status" value="1"/>
</dbReference>
<dbReference type="InterPro" id="IPR027417">
    <property type="entry name" value="P-loop_NTPase"/>
</dbReference>
<dbReference type="SMART" id="SM00382">
    <property type="entry name" value="AAA"/>
    <property type="match status" value="1"/>
</dbReference>